<dbReference type="Proteomes" id="UP001303222">
    <property type="component" value="Unassembled WGS sequence"/>
</dbReference>
<sequence>MKYSAGLLAFAASAAATFPFHNAPAFSCPQNTDNKCTDKQKSGFAFDDLSTGPFSQYKDFNFNGWTSGAGFGGRFGKRTNKGISGVCGSDKSKAPSFGAGDKFSLGSIHVTPEFDCDLEFHYDMPDGSTCKHRNQCTKGGTNVVNKQCGGATNVTIIYPPQPEKPKPSCSVIISTISFDCSTKQSTVPPKTKTKTTEGASTTSAAATSSVPNVSVETTTSSAAPVASSSAPAESVPGSQTSSAPAEITSAPAESVPVESSPAESGASSAPVESAPVESAPVESGPVESAPVESAPAESVPVLTTSAPISEVVSAPPVTSTIVTSFDSTSTIFITEVQTVTSCAPTVTNCPANHVTTTVVTIATSTTICPVTETLTTVISATSSAAPVASSEGPSEIVISTSIGDIISAPAGSTSSATAVESSAVASSAVVSSALESSTGVVVPTSAGSVASSSAAAVDTTSSAAPVSTAPVEPLPCPGVVPSCLNTFLFETGCTDNSDAACYCPNALFVKNVYECIYAHGESESIISEAITFFQGICAPYVNTNPGIATGVPTYVTTTAAPTSVAPVFTTITVDITTVVPCTDEAGSTIASSSTTVIVDTTMTVPQIHFTSTTDDVAIVPAPTGVPLVTETEVPVISATATKTGSVGGSTSAAAPVNSAPAPVNSAPAPVNSAPAVTSAPAVPIGTAVGTGGLVRPSSSVISPPIVTAGSGRVNAGLGLAVAAVLGALAL</sequence>
<keyword evidence="5" id="KW-0325">Glycoprotein</keyword>
<proteinExistence type="inferred from homology"/>
<evidence type="ECO:0000256" key="4">
    <source>
        <dbReference type="ARBA" id="ARBA00022525"/>
    </source>
</evidence>
<reference evidence="12" key="2">
    <citation type="submission" date="2023-06" db="EMBL/GenBank/DDBJ databases">
        <authorList>
            <consortium name="Lawrence Berkeley National Laboratory"/>
            <person name="Mondo S.J."/>
            <person name="Hensen N."/>
            <person name="Bonometti L."/>
            <person name="Westerberg I."/>
            <person name="Brannstrom I.O."/>
            <person name="Guillou S."/>
            <person name="Cros-Aarteil S."/>
            <person name="Calhoun S."/>
            <person name="Haridas S."/>
            <person name="Kuo A."/>
            <person name="Pangilinan J."/>
            <person name="Riley R."/>
            <person name="Labutti K."/>
            <person name="Andreopoulos B."/>
            <person name="Lipzen A."/>
            <person name="Chen C."/>
            <person name="Yanf M."/>
            <person name="Daum C."/>
            <person name="Ng V."/>
            <person name="Clum A."/>
            <person name="Steindorff A."/>
            <person name="Ohm R."/>
            <person name="Martin F."/>
            <person name="Silar P."/>
            <person name="Natvig D."/>
            <person name="Lalanne C."/>
            <person name="Gautier V."/>
            <person name="Ament-Velasquez S.L."/>
            <person name="Kruys A."/>
            <person name="Hutchinson M.I."/>
            <person name="Powell A.J."/>
            <person name="Barry K."/>
            <person name="Miller A.N."/>
            <person name="Grigoriev I.V."/>
            <person name="Debuchy R."/>
            <person name="Gladieux P."/>
            <person name="Thoren M.H."/>
            <person name="Johannesson H."/>
        </authorList>
    </citation>
    <scope>NUCLEOTIDE SEQUENCE</scope>
    <source>
        <strain evidence="12">CBS 626.80</strain>
    </source>
</reference>
<accession>A0AAN6NVZ1</accession>
<dbReference type="AlphaFoldDB" id="A0AAN6NVZ1"/>
<name>A0AAN6NVZ1_9PEZI</name>
<evidence type="ECO:0000256" key="8">
    <source>
        <dbReference type="ARBA" id="ARBA00023288"/>
    </source>
</evidence>
<gene>
    <name evidence="12" type="ORF">QBC32DRAFT_211467</name>
</gene>
<evidence type="ECO:0000256" key="1">
    <source>
        <dbReference type="ARBA" id="ARBA00004589"/>
    </source>
</evidence>
<dbReference type="Pfam" id="PF05730">
    <property type="entry name" value="CFEM"/>
    <property type="match status" value="1"/>
</dbReference>
<comment type="subcellular location">
    <subcellularLocation>
        <location evidence="1">Membrane</location>
        <topology evidence="1">Lipid-anchor</topology>
        <topology evidence="1">GPI-anchor</topology>
    </subcellularLocation>
    <subcellularLocation>
        <location evidence="2">Secreted</location>
    </subcellularLocation>
</comment>
<feature type="compositionally biased region" description="Low complexity" evidence="9">
    <location>
        <begin position="182"/>
        <end position="236"/>
    </location>
</feature>
<dbReference type="EMBL" id="MU859115">
    <property type="protein sequence ID" value="KAK3952906.1"/>
    <property type="molecule type" value="Genomic_DNA"/>
</dbReference>
<feature type="region of interest" description="Disordered" evidence="9">
    <location>
        <begin position="182"/>
        <end position="294"/>
    </location>
</feature>
<comment type="similarity">
    <text evidence="3">Belongs to the RBT5 family.</text>
</comment>
<feature type="compositionally biased region" description="Low complexity" evidence="9">
    <location>
        <begin position="249"/>
        <end position="283"/>
    </location>
</feature>
<reference evidence="12" key="1">
    <citation type="journal article" date="2023" name="Mol. Phylogenet. Evol.">
        <title>Genome-scale phylogeny and comparative genomics of the fungal order Sordariales.</title>
        <authorList>
            <person name="Hensen N."/>
            <person name="Bonometti L."/>
            <person name="Westerberg I."/>
            <person name="Brannstrom I.O."/>
            <person name="Guillou S."/>
            <person name="Cros-Aarteil S."/>
            <person name="Calhoun S."/>
            <person name="Haridas S."/>
            <person name="Kuo A."/>
            <person name="Mondo S."/>
            <person name="Pangilinan J."/>
            <person name="Riley R."/>
            <person name="LaButti K."/>
            <person name="Andreopoulos B."/>
            <person name="Lipzen A."/>
            <person name="Chen C."/>
            <person name="Yan M."/>
            <person name="Daum C."/>
            <person name="Ng V."/>
            <person name="Clum A."/>
            <person name="Steindorff A."/>
            <person name="Ohm R.A."/>
            <person name="Martin F."/>
            <person name="Silar P."/>
            <person name="Natvig D.O."/>
            <person name="Lalanne C."/>
            <person name="Gautier V."/>
            <person name="Ament-Velasquez S.L."/>
            <person name="Kruys A."/>
            <person name="Hutchinson M.I."/>
            <person name="Powell A.J."/>
            <person name="Barry K."/>
            <person name="Miller A.N."/>
            <person name="Grigoriev I.V."/>
            <person name="Debuchy R."/>
            <person name="Gladieux P."/>
            <person name="Hiltunen Thoren M."/>
            <person name="Johannesson H."/>
        </authorList>
    </citation>
    <scope>NUCLEOTIDE SEQUENCE</scope>
    <source>
        <strain evidence="12">CBS 626.80</strain>
    </source>
</reference>
<keyword evidence="7" id="KW-1015">Disulfide bond</keyword>
<feature type="signal peptide" evidence="10">
    <location>
        <begin position="1"/>
        <end position="16"/>
    </location>
</feature>
<keyword evidence="6 10" id="KW-0732">Signal</keyword>
<dbReference type="GO" id="GO:0005576">
    <property type="term" value="C:extracellular region"/>
    <property type="evidence" value="ECO:0007669"/>
    <property type="project" value="UniProtKB-SubCell"/>
</dbReference>
<evidence type="ECO:0000256" key="2">
    <source>
        <dbReference type="ARBA" id="ARBA00004613"/>
    </source>
</evidence>
<evidence type="ECO:0000256" key="3">
    <source>
        <dbReference type="ARBA" id="ARBA00010031"/>
    </source>
</evidence>
<evidence type="ECO:0000256" key="7">
    <source>
        <dbReference type="ARBA" id="ARBA00023157"/>
    </source>
</evidence>
<keyword evidence="8" id="KW-0449">Lipoprotein</keyword>
<keyword evidence="13" id="KW-1185">Reference proteome</keyword>
<evidence type="ECO:0000256" key="9">
    <source>
        <dbReference type="SAM" id="MobiDB-lite"/>
    </source>
</evidence>
<evidence type="ECO:0000313" key="12">
    <source>
        <dbReference type="EMBL" id="KAK3952906.1"/>
    </source>
</evidence>
<keyword evidence="4" id="KW-0964">Secreted</keyword>
<evidence type="ECO:0000313" key="13">
    <source>
        <dbReference type="Proteomes" id="UP001303222"/>
    </source>
</evidence>
<organism evidence="12 13">
    <name type="scientific">Pseudoneurospora amorphoporcata</name>
    <dbReference type="NCBI Taxonomy" id="241081"/>
    <lineage>
        <taxon>Eukaryota</taxon>
        <taxon>Fungi</taxon>
        <taxon>Dikarya</taxon>
        <taxon>Ascomycota</taxon>
        <taxon>Pezizomycotina</taxon>
        <taxon>Sordariomycetes</taxon>
        <taxon>Sordariomycetidae</taxon>
        <taxon>Sordariales</taxon>
        <taxon>Sordariaceae</taxon>
        <taxon>Pseudoneurospora</taxon>
    </lineage>
</organism>
<comment type="caution">
    <text evidence="12">The sequence shown here is derived from an EMBL/GenBank/DDBJ whole genome shotgun (WGS) entry which is preliminary data.</text>
</comment>
<feature type="chain" id="PRO_5042895816" description="CFEM domain-containing protein" evidence="10">
    <location>
        <begin position="17"/>
        <end position="730"/>
    </location>
</feature>
<feature type="domain" description="CFEM" evidence="11">
    <location>
        <begin position="479"/>
        <end position="538"/>
    </location>
</feature>
<keyword evidence="5" id="KW-0472">Membrane</keyword>
<protein>
    <recommendedName>
        <fullName evidence="11">CFEM domain-containing protein</fullName>
    </recommendedName>
</protein>
<evidence type="ECO:0000256" key="6">
    <source>
        <dbReference type="ARBA" id="ARBA00022729"/>
    </source>
</evidence>
<evidence type="ECO:0000256" key="10">
    <source>
        <dbReference type="SAM" id="SignalP"/>
    </source>
</evidence>
<evidence type="ECO:0000256" key="5">
    <source>
        <dbReference type="ARBA" id="ARBA00022622"/>
    </source>
</evidence>
<dbReference type="GO" id="GO:0098552">
    <property type="term" value="C:side of membrane"/>
    <property type="evidence" value="ECO:0007669"/>
    <property type="project" value="UniProtKB-KW"/>
</dbReference>
<evidence type="ECO:0000259" key="11">
    <source>
        <dbReference type="Pfam" id="PF05730"/>
    </source>
</evidence>
<keyword evidence="5" id="KW-0336">GPI-anchor</keyword>
<dbReference type="InterPro" id="IPR008427">
    <property type="entry name" value="Extracellular_membr_CFEM_dom"/>
</dbReference>